<proteinExistence type="predicted"/>
<name>A0A7C3YSG5_UNCW3</name>
<evidence type="ECO:0000256" key="1">
    <source>
        <dbReference type="SAM" id="SignalP"/>
    </source>
</evidence>
<dbReference type="InterPro" id="IPR026444">
    <property type="entry name" value="Secre_tail"/>
</dbReference>
<gene>
    <name evidence="3" type="ORF">ENX07_03065</name>
</gene>
<organism evidence="3">
    <name type="scientific">candidate division WOR-3 bacterium</name>
    <dbReference type="NCBI Taxonomy" id="2052148"/>
    <lineage>
        <taxon>Bacteria</taxon>
        <taxon>Bacteria division WOR-3</taxon>
    </lineage>
</organism>
<dbReference type="Pfam" id="PF18962">
    <property type="entry name" value="Por_Secre_tail"/>
    <property type="match status" value="1"/>
</dbReference>
<feature type="signal peptide" evidence="1">
    <location>
        <begin position="1"/>
        <end position="23"/>
    </location>
</feature>
<dbReference type="Gene3D" id="2.40.10.500">
    <property type="match status" value="1"/>
</dbReference>
<evidence type="ECO:0000259" key="2">
    <source>
        <dbReference type="Pfam" id="PF18962"/>
    </source>
</evidence>
<dbReference type="Gene3D" id="2.120.10.30">
    <property type="entry name" value="TolB, C-terminal domain"/>
    <property type="match status" value="1"/>
</dbReference>
<keyword evidence="1" id="KW-0732">Signal</keyword>
<dbReference type="NCBIfam" id="TIGR04183">
    <property type="entry name" value="Por_Secre_tail"/>
    <property type="match status" value="1"/>
</dbReference>
<dbReference type="InterPro" id="IPR010620">
    <property type="entry name" value="SBBP_repeat"/>
</dbReference>
<reference evidence="3" key="1">
    <citation type="journal article" date="2020" name="mSystems">
        <title>Genome- and Community-Level Interaction Insights into Carbon Utilization and Element Cycling Functions of Hydrothermarchaeota in Hydrothermal Sediment.</title>
        <authorList>
            <person name="Zhou Z."/>
            <person name="Liu Y."/>
            <person name="Xu W."/>
            <person name="Pan J."/>
            <person name="Luo Z.H."/>
            <person name="Li M."/>
        </authorList>
    </citation>
    <scope>NUCLEOTIDE SEQUENCE [LARGE SCALE GENOMIC DNA]</scope>
    <source>
        <strain evidence="3">SpSt-906</strain>
    </source>
</reference>
<dbReference type="PANTHER" id="PTHR42754">
    <property type="entry name" value="ENDOGLUCANASE"/>
    <property type="match status" value="1"/>
</dbReference>
<accession>A0A7C3YSG5</accession>
<dbReference type="PANTHER" id="PTHR42754:SF1">
    <property type="entry name" value="LIPOPROTEIN"/>
    <property type="match status" value="1"/>
</dbReference>
<dbReference type="InterPro" id="IPR011042">
    <property type="entry name" value="6-blade_b-propeller_TolB-like"/>
</dbReference>
<dbReference type="NCBIfam" id="TIGR02608">
    <property type="entry name" value="delta_60_rpt"/>
    <property type="match status" value="3"/>
</dbReference>
<feature type="chain" id="PRO_5028424772" evidence="1">
    <location>
        <begin position="24"/>
        <end position="954"/>
    </location>
</feature>
<sequence>MNWFKFSLFLSLFNLLFSQVDTAWVRVYHSLYPVRATVFKMDALGNIYIGGAIGRNETKEDFLILKYNRNGNLIDSAFFNNPQANDSEMITDLALDASGNLYVTGWSKGSGTRSDILTIKYNNNLDTLWTRRFAGDSFDYPSAIAVDSSGNVLVTGMTQKRGIDYDYLTIKYGFNGDSLWKRYYAGSDSANDSASAIAVDKSGNIYVTGYISHNGSEDFLTIKYNPNGETIWTRRYNRASGREDKGLFLDLDQLGNIFVVGYTEAGNGFFDIGMIKYNPNGETLWIRNYNRSNDDDLPRRIVTDGQGNLYVAGSSWDGSNEDFLILKYDGDGNRLWDLSYDNQNNRDYAVGLSLDQWGNIYVGGSSYAPSSDFDFLLVKYSSAGNREWLKRYTRTGRDELVGIQVDNSGDIVLVGNFAGGDIGIIKYHQIKDVGVDSILSPTGEFDPYTTRIPKARIINYGGTTERFTTEFKIDRKGEIIYQKRIDTLLSSLDTIEISFPGVLFTVGDTYTTKCSTFLPGDENPINNFKTGSFLVRPPTPAGWVMKPYLLPGPNQKSVKYGGSLVAVRGQYIYAFKGNNTNEFLMYHIAGDSWTMKCTIPYAPDFRKKVKGGAALTYDGTDSVIYAIKGGNTLEFWKYFTNHDTWHQIEKGLPPGYYGRKVKYGSGLAYLRQGGMRYIYFLKGSRTREFYRYHIEGDSWITLPDVPLGESQRDCKAGSGIVRAGNYIYCVKSYYNEFFAYDYNNDTWQTRRPVPLVNSAGKKRRVKDGAALTYDGTKKIIYLFKGGNTDEFWGYFPEADTWIELPPIPTYPYNKKVKSGGALAQAGGKVYALKGNRTLEFWMFSWDTTDKRFLEEIAEDESEERPAKEIINNFNFSIFPNPNSGKFFLFYSLPRNEELVLKVYDPIGRLFQKTERKGRAGSDCFLLHFPLPPGLYFMEIQIGKGSSFTKKIIIK</sequence>
<dbReference type="InterPro" id="IPR015915">
    <property type="entry name" value="Kelch-typ_b-propeller"/>
</dbReference>
<protein>
    <submittedName>
        <fullName evidence="3">T9SS type A sorting domain-containing protein</fullName>
    </submittedName>
</protein>
<comment type="caution">
    <text evidence="3">The sequence shown here is derived from an EMBL/GenBank/DDBJ whole genome shotgun (WGS) entry which is preliminary data.</text>
</comment>
<dbReference type="AlphaFoldDB" id="A0A7C3YSG5"/>
<dbReference type="Pfam" id="PF06739">
    <property type="entry name" value="SBBP"/>
    <property type="match status" value="3"/>
</dbReference>
<evidence type="ECO:0000313" key="3">
    <source>
        <dbReference type="EMBL" id="HGE99034.1"/>
    </source>
</evidence>
<dbReference type="Gene3D" id="2.120.10.80">
    <property type="entry name" value="Kelch-type beta propeller"/>
    <property type="match status" value="2"/>
</dbReference>
<feature type="domain" description="Secretion system C-terminal sorting" evidence="2">
    <location>
        <begin position="877"/>
        <end position="953"/>
    </location>
</feature>
<dbReference type="EMBL" id="DTMQ01000017">
    <property type="protein sequence ID" value="HGE99034.1"/>
    <property type="molecule type" value="Genomic_DNA"/>
</dbReference>
<dbReference type="SUPFAM" id="SSF101898">
    <property type="entry name" value="NHL repeat"/>
    <property type="match status" value="1"/>
</dbReference>
<dbReference type="InterPro" id="IPR013431">
    <property type="entry name" value="Delta_60_rpt"/>
</dbReference>
<dbReference type="SUPFAM" id="SSF117281">
    <property type="entry name" value="Kelch motif"/>
    <property type="match status" value="1"/>
</dbReference>